<dbReference type="Pfam" id="PF09637">
    <property type="entry name" value="Med18"/>
    <property type="match status" value="1"/>
</dbReference>
<keyword evidence="9" id="KW-1185">Reference proteome</keyword>
<reference evidence="8 9" key="1">
    <citation type="journal article" date="2019" name="BMC Genomics">
        <title>New insights from Opisthorchis felineus genome: update on genomics of the epidemiologically important liver flukes.</title>
        <authorList>
            <person name="Ershov N.I."/>
            <person name="Mordvinov V.A."/>
            <person name="Prokhortchouk E.B."/>
            <person name="Pakharukova M.Y."/>
            <person name="Gunbin K.V."/>
            <person name="Ustyantsev K."/>
            <person name="Genaev M.A."/>
            <person name="Blinov A.G."/>
            <person name="Mazur A."/>
            <person name="Boulygina E."/>
            <person name="Tsygankova S."/>
            <person name="Khrameeva E."/>
            <person name="Chekanov N."/>
            <person name="Fan G."/>
            <person name="Xiao A."/>
            <person name="Zhang H."/>
            <person name="Xu X."/>
            <person name="Yang H."/>
            <person name="Solovyev V."/>
            <person name="Lee S.M."/>
            <person name="Liu X."/>
            <person name="Afonnikov D.A."/>
            <person name="Skryabin K.G."/>
        </authorList>
    </citation>
    <scope>NUCLEOTIDE SEQUENCE [LARGE SCALE GENOMIC DNA]</scope>
    <source>
        <strain evidence="8">AK-0245</strain>
        <tissue evidence="8">Whole organism</tissue>
    </source>
</reference>
<evidence type="ECO:0000256" key="1">
    <source>
        <dbReference type="ARBA" id="ARBA00004123"/>
    </source>
</evidence>
<feature type="region of interest" description="Disordered" evidence="7">
    <location>
        <begin position="1"/>
        <end position="38"/>
    </location>
</feature>
<dbReference type="GO" id="GO:0070847">
    <property type="term" value="C:core mediator complex"/>
    <property type="evidence" value="ECO:0007669"/>
    <property type="project" value="TreeGrafter"/>
</dbReference>
<comment type="similarity">
    <text evidence="2 6">Belongs to the Mediator complex subunit 18 family.</text>
</comment>
<dbReference type="AlphaFoldDB" id="A0A4S2LER3"/>
<feature type="compositionally biased region" description="Low complexity" evidence="7">
    <location>
        <begin position="29"/>
        <end position="38"/>
    </location>
</feature>
<keyword evidence="6" id="KW-0010">Activator</keyword>
<comment type="caution">
    <text evidence="8">The sequence shown here is derived from an EMBL/GenBank/DDBJ whole genome shotgun (WGS) entry which is preliminary data.</text>
</comment>
<dbReference type="Proteomes" id="UP000308267">
    <property type="component" value="Unassembled WGS sequence"/>
</dbReference>
<organism evidence="8 9">
    <name type="scientific">Opisthorchis felineus</name>
    <dbReference type="NCBI Taxonomy" id="147828"/>
    <lineage>
        <taxon>Eukaryota</taxon>
        <taxon>Metazoa</taxon>
        <taxon>Spiralia</taxon>
        <taxon>Lophotrochozoa</taxon>
        <taxon>Platyhelminthes</taxon>
        <taxon>Trematoda</taxon>
        <taxon>Digenea</taxon>
        <taxon>Opisthorchiida</taxon>
        <taxon>Opisthorchiata</taxon>
        <taxon>Opisthorchiidae</taxon>
        <taxon>Opisthorchis</taxon>
    </lineage>
</organism>
<evidence type="ECO:0000313" key="8">
    <source>
        <dbReference type="EMBL" id="TGZ61820.1"/>
    </source>
</evidence>
<dbReference type="InterPro" id="IPR019095">
    <property type="entry name" value="Mediator_Med18"/>
</dbReference>
<dbReference type="EMBL" id="SJOL01007804">
    <property type="protein sequence ID" value="TGZ61819.1"/>
    <property type="molecule type" value="Genomic_DNA"/>
</dbReference>
<evidence type="ECO:0000256" key="4">
    <source>
        <dbReference type="ARBA" id="ARBA00023163"/>
    </source>
</evidence>
<keyword evidence="5 6" id="KW-0539">Nucleus</keyword>
<protein>
    <recommendedName>
        <fullName evidence="6">Mediator of RNA polymerase II transcription subunit 18</fullName>
    </recommendedName>
    <alternativeName>
        <fullName evidence="6">Mediator complex subunit 18</fullName>
    </alternativeName>
</protein>
<dbReference type="GO" id="GO:0006357">
    <property type="term" value="P:regulation of transcription by RNA polymerase II"/>
    <property type="evidence" value="ECO:0007669"/>
    <property type="project" value="InterPro"/>
</dbReference>
<dbReference type="Gene3D" id="2.40.320.10">
    <property type="entry name" value="Hypothetical Protein Pfu-838710-001"/>
    <property type="match status" value="1"/>
</dbReference>
<comment type="function">
    <text evidence="6">Component of the Mediator complex, a coactivator involved in the regulated transcription of nearly all RNA polymerase II-dependent genes. Mediator functions as a bridge to convey information from gene-specific regulatory proteins to the basal RNA polymerase II transcription machinery. Mediator is recruited to promoters by direct interactions with regulatory proteins and serves as a scaffold for the assembly of a functional preinitiation complex with RNA polymerase II and the general transcription factors.</text>
</comment>
<comment type="subcellular location">
    <subcellularLocation>
        <location evidence="1 6">Nucleus</location>
    </subcellularLocation>
</comment>
<comment type="subunit">
    <text evidence="6">Component of the Mediator complex.</text>
</comment>
<evidence type="ECO:0000256" key="2">
    <source>
        <dbReference type="ARBA" id="ARBA00009814"/>
    </source>
</evidence>
<accession>A0A4S2LER3</accession>
<name>A0A4S2LER3_OPIFE</name>
<dbReference type="EMBL" id="SJOL01007804">
    <property type="protein sequence ID" value="TGZ61820.1"/>
    <property type="molecule type" value="Genomic_DNA"/>
</dbReference>
<evidence type="ECO:0000256" key="3">
    <source>
        <dbReference type="ARBA" id="ARBA00023015"/>
    </source>
</evidence>
<gene>
    <name evidence="6" type="primary">MED18</name>
    <name evidence="8" type="ORF">CRM22_007782</name>
</gene>
<proteinExistence type="inferred from homology"/>
<dbReference type="GO" id="GO:0003712">
    <property type="term" value="F:transcription coregulator activity"/>
    <property type="evidence" value="ECO:0007669"/>
    <property type="project" value="InterPro"/>
</dbReference>
<keyword evidence="4 6" id="KW-0804">Transcription</keyword>
<dbReference type="GO" id="GO:0016592">
    <property type="term" value="C:mediator complex"/>
    <property type="evidence" value="ECO:0007669"/>
    <property type="project" value="InterPro"/>
</dbReference>
<evidence type="ECO:0000313" key="9">
    <source>
        <dbReference type="Proteomes" id="UP000308267"/>
    </source>
</evidence>
<evidence type="ECO:0000256" key="5">
    <source>
        <dbReference type="ARBA" id="ARBA00023242"/>
    </source>
</evidence>
<dbReference type="GO" id="GO:0006369">
    <property type="term" value="P:termination of RNA polymerase II transcription"/>
    <property type="evidence" value="ECO:0007669"/>
    <property type="project" value="TreeGrafter"/>
</dbReference>
<evidence type="ECO:0000256" key="6">
    <source>
        <dbReference type="RuleBase" id="RU364150"/>
    </source>
</evidence>
<evidence type="ECO:0000256" key="7">
    <source>
        <dbReference type="SAM" id="MobiDB-lite"/>
    </source>
</evidence>
<dbReference type="PANTHER" id="PTHR13321:SF2">
    <property type="entry name" value="MEDIATOR OF RNA POLYMERASE II TRANSCRIPTION SUBUNIT 18"/>
    <property type="match status" value="1"/>
</dbReference>
<sequence length="302" mass="32369">MSSSLNETLLPGESGSVAEVLGSSGGIGHSSSTEPTDAATATALTAAFHFTGTSASANGATMQEYFIQSVVSSSQQHELLVTRLRGLSREWSEFCDQEISFQLGSEDRGDSASVPRSISGSTTSAGVLSTVAPAATSSVVNVRLRRSLLPAMQFPDRRLSALRYLGAVETDRTVSRRSCLEVPVTGPLVCFLQELGFEPEFTYVAEGLIFIRGRVKVCVYTVNEVVQFESPAPSMPGVDGISGQDSYPKEWRRVCPNSWLVEISAVGSPADESLQDEVAEFADLLFPVIVPGKLDNSLFMRK</sequence>
<keyword evidence="3 6" id="KW-0805">Transcription regulation</keyword>
<dbReference type="OrthoDB" id="2355at2759"/>
<dbReference type="STRING" id="147828.A0A4S2LER3"/>
<dbReference type="PANTHER" id="PTHR13321">
    <property type="entry name" value="MEDIATOR OF RNA POLYMERASE II TRANSCRIPTION, SUBUNIT 18"/>
    <property type="match status" value="1"/>
</dbReference>